<comment type="caution">
    <text evidence="1">The sequence shown here is derived from an EMBL/GenBank/DDBJ whole genome shotgun (WGS) entry which is preliminary data.</text>
</comment>
<protein>
    <submittedName>
        <fullName evidence="1">Uncharacterized protein</fullName>
    </submittedName>
</protein>
<accession>A0A7W6HXC7</accession>
<proteinExistence type="predicted"/>
<organism evidence="1 2">
    <name type="scientific">Butyricimonas faecihominis</name>
    <dbReference type="NCBI Taxonomy" id="1472416"/>
    <lineage>
        <taxon>Bacteria</taxon>
        <taxon>Pseudomonadati</taxon>
        <taxon>Bacteroidota</taxon>
        <taxon>Bacteroidia</taxon>
        <taxon>Bacteroidales</taxon>
        <taxon>Odoribacteraceae</taxon>
        <taxon>Butyricimonas</taxon>
    </lineage>
</organism>
<gene>
    <name evidence="1" type="ORF">GGR14_002532</name>
</gene>
<dbReference type="AlphaFoldDB" id="A0A7W6HXC7"/>
<keyword evidence="2" id="KW-1185">Reference proteome</keyword>
<reference evidence="1 2" key="1">
    <citation type="submission" date="2020-08" db="EMBL/GenBank/DDBJ databases">
        <title>Genomic Encyclopedia of Type Strains, Phase IV (KMG-IV): sequencing the most valuable type-strain genomes for metagenomic binning, comparative biology and taxonomic classification.</title>
        <authorList>
            <person name="Goeker M."/>
        </authorList>
    </citation>
    <scope>NUCLEOTIDE SEQUENCE [LARGE SCALE GENOMIC DNA]</scope>
    <source>
        <strain evidence="1 2">DSM 105721</strain>
    </source>
</reference>
<evidence type="ECO:0000313" key="2">
    <source>
        <dbReference type="Proteomes" id="UP000546007"/>
    </source>
</evidence>
<dbReference type="EMBL" id="JACIES010000006">
    <property type="protein sequence ID" value="MBB4026731.1"/>
    <property type="molecule type" value="Genomic_DNA"/>
</dbReference>
<sequence length="29" mass="3527">MFSSEMSIQRRKYADRQNPEAFFDNMVEV</sequence>
<dbReference type="Proteomes" id="UP000546007">
    <property type="component" value="Unassembled WGS sequence"/>
</dbReference>
<name>A0A7W6HXC7_9BACT</name>
<evidence type="ECO:0000313" key="1">
    <source>
        <dbReference type="EMBL" id="MBB4026731.1"/>
    </source>
</evidence>